<sequence length="57" mass="6036">MKQQLKADLALHAPTHFAAIPAARAPSTVSADQAPGRMAMRGKALHAPRTSRPLPQP</sequence>
<evidence type="ECO:0000313" key="3">
    <source>
        <dbReference type="Proteomes" id="UP000004510"/>
    </source>
</evidence>
<dbReference type="EMBL" id="ADMS01000073">
    <property type="protein sequence ID" value="EFF75445.1"/>
    <property type="molecule type" value="Genomic_DNA"/>
</dbReference>
<reference evidence="3" key="1">
    <citation type="submission" date="2010-03" db="EMBL/GenBank/DDBJ databases">
        <title>Complete sequence of Mobiluncus curtisii ATCC 43063.</title>
        <authorList>
            <person name="Muzny D."/>
            <person name="Qin X."/>
            <person name="Deng J."/>
            <person name="Jiang H."/>
            <person name="Liu Y."/>
            <person name="Qu J."/>
            <person name="Song X.-Z."/>
            <person name="Zhang L."/>
            <person name="Thornton R."/>
            <person name="Coyle M."/>
            <person name="Francisco L."/>
            <person name="Jackson L."/>
            <person name="Javaid M."/>
            <person name="Korchina V."/>
            <person name="Kovar C."/>
            <person name="Mata R."/>
            <person name="Mathew T."/>
            <person name="Ngo R."/>
            <person name="Nguyen L."/>
            <person name="Nguyen N."/>
            <person name="Okwuonu G."/>
            <person name="Ongeri F."/>
            <person name="Pham C."/>
            <person name="Simmons D."/>
            <person name="Wilczek-Boney K."/>
            <person name="Hale W."/>
            <person name="Jakkamsetti A."/>
            <person name="Pham P."/>
            <person name="Ruth R."/>
            <person name="San Lucas F."/>
            <person name="Warren J."/>
            <person name="Zhang J."/>
            <person name="Zhao Z."/>
            <person name="Zhou C."/>
            <person name="Zhu D."/>
            <person name="Lee S."/>
            <person name="Bess C."/>
            <person name="Blankenburg K."/>
            <person name="Forbes L."/>
            <person name="Fu Q."/>
            <person name="Gubbala S."/>
            <person name="Hirani K."/>
            <person name="Jayaseelan J.C."/>
            <person name="Lara F."/>
            <person name="Munidasa M."/>
            <person name="Palculict T."/>
            <person name="Patil S."/>
            <person name="Pu L.-L."/>
            <person name="Saada N."/>
            <person name="Tang L."/>
            <person name="Weissenberger G."/>
            <person name="Zhu Y."/>
            <person name="Hemphill L."/>
            <person name="Shang Y."/>
            <person name="Youmans B."/>
            <person name="Ayvaz T."/>
            <person name="Ross M."/>
            <person name="Santibanez J."/>
            <person name="Aqrawi P."/>
            <person name="Gross S."/>
            <person name="Joshi V."/>
            <person name="Fowler G."/>
            <person name="Nazareth L."/>
            <person name="Reid J."/>
            <person name="Worley K."/>
            <person name="Petrosino J."/>
            <person name="Highlander S."/>
            <person name="Gibbs R."/>
            <person name="Gibbs R."/>
        </authorList>
    </citation>
    <scope>NUCLEOTIDE SEQUENCE [LARGE SCALE GENOMIC DNA]</scope>
    <source>
        <strain evidence="3">ATCC 43553</strain>
    </source>
</reference>
<gene>
    <name evidence="2" type="ORF">HMPREF0004_3256</name>
</gene>
<protein>
    <submittedName>
        <fullName evidence="2">Uncharacterized protein</fullName>
    </submittedName>
</protein>
<accession>D4XCQ9</accession>
<feature type="region of interest" description="Disordered" evidence="1">
    <location>
        <begin position="24"/>
        <end position="57"/>
    </location>
</feature>
<comment type="caution">
    <text evidence="2">The sequence shown here is derived from an EMBL/GenBank/DDBJ whole genome shotgun (WGS) entry which is preliminary data.</text>
</comment>
<organism evidence="2 3">
    <name type="scientific">Achromobacter piechaudii ATCC 43553</name>
    <dbReference type="NCBI Taxonomy" id="742159"/>
    <lineage>
        <taxon>Bacteria</taxon>
        <taxon>Pseudomonadati</taxon>
        <taxon>Pseudomonadota</taxon>
        <taxon>Betaproteobacteria</taxon>
        <taxon>Burkholderiales</taxon>
        <taxon>Alcaligenaceae</taxon>
        <taxon>Achromobacter</taxon>
    </lineage>
</organism>
<proteinExistence type="predicted"/>
<evidence type="ECO:0000313" key="2">
    <source>
        <dbReference type="EMBL" id="EFF75445.1"/>
    </source>
</evidence>
<evidence type="ECO:0000256" key="1">
    <source>
        <dbReference type="SAM" id="MobiDB-lite"/>
    </source>
</evidence>
<dbReference type="HOGENOM" id="CLU_2985950_0_0_4"/>
<name>D4XCQ9_9BURK</name>
<dbReference type="AlphaFoldDB" id="D4XCQ9"/>
<dbReference type="Proteomes" id="UP000004510">
    <property type="component" value="Unassembled WGS sequence"/>
</dbReference>